<dbReference type="FunFam" id="2.60.40.10:FF:000646">
    <property type="entry name" value="Myosin binding protein C, fast type"/>
    <property type="match status" value="1"/>
</dbReference>
<dbReference type="PROSITE" id="PS50853">
    <property type="entry name" value="FN3"/>
    <property type="match status" value="3"/>
</dbReference>
<dbReference type="Ensembl" id="ENSHHUT00000081734.1">
    <property type="protein sequence ID" value="ENSHHUP00000079182.1"/>
    <property type="gene ID" value="ENSHHUG00000045703.1"/>
</dbReference>
<dbReference type="GO" id="GO:0031430">
    <property type="term" value="C:M band"/>
    <property type="evidence" value="ECO:0007669"/>
    <property type="project" value="TreeGrafter"/>
</dbReference>
<keyword evidence="2" id="KW-0677">Repeat</keyword>
<comment type="function">
    <text evidence="8">Thick filament-associated protein located in the crossbridge region of vertebrate striated muscle a bands. In vitro it binds MHC, F-actin and native thin filaments, and modifies the activity of actin-activated myosin ATPase. It may modulate muscle contraction or may play a more structural role.</text>
</comment>
<accession>A0A4W5QSH0</accession>
<dbReference type="PANTHER" id="PTHR13817:SF17">
    <property type="entry name" value="MYOSIN-BINDING PROTEIN C, FAST-TYPE"/>
    <property type="match status" value="1"/>
</dbReference>
<sequence length="1028" mass="114996">MCVCERAPAGQVFIANVTFMAKVDSSDLLRKPNMKWLKGKWLDLGSKAGKHVQFKETYDRNSKVYTYEMSIIKVVEGDAGGYRCEVTSKDKCDSCTFEVTQPANILDAFKRSGDAGEDAGDLDFSALLKKREKKARDEPKEEVDVWEILKDAKPCDYEKIAFDYGITDLRGLLKRLKKMKKVEPKKSDAFLKKLEQCYSVDKGKRTQMHVELHDPNVQVKWLKNGVEIKPSAKYVFECVGNKRTLTINKSNLSDDAAYECVVGEEKSFTEVFVKEPPVTITKLLDDVHVVVGEKVEFECEVSEEGANKSLKLCLFCFLFLSSSIHLCPWCSVKELEVLQSIADLSVKACEQAMFKCEVSDEKVVGKWFKDGVEVKPGNRIKVSHIGRSNMFHAKVGVAIVTYHPLTLPIYYSVFNTVIITQDHLSLSDIPPPLTDPPKIHLDTSSTGSKNTIVVVAGNKLRLDVEITGEPVPTVCWMKGDTVISEAEGRVRVETRTTLSSFVIEGAERPDEGQYSIIVTNPAGEDRAELTVKIVDVPNPPENVRCMGVGEDTATITWDPPKFDGGAPIKGYLMERKKQGSSRWTKLNFEVFESTTYEAKKMIEGVFYEMRVFAVNGIGISQPSGNSKPFMPIAPTSEPTRLTVEDVTDSTCALKWRPPERVGAGGVDGYIIEWCKEGEDNWVAANKEPVDKNTYRVKGLPTGEKLLFRVVAMNIAGRSPPCTMKQSVTVREIMEYPKIRLPRQLRTKFIRKVGEKINLVIPFQGKPRPVVNWLKDGEPLENKSVGIRTSDFDTILFIRSAERDHSGTYTLSVQIDNMQDKADIHIQIVDKPGPPINVMVTDVWGFNAALEWKPPKDTGNTDITGYTIQKADKKTQGWFTVYEHNRRPSCTASDLVMGNEYSFRVFSENICGLSDEVAFSKNTAIIGKTAFKEKDMSSSPKFTAPLVDRVVVAGYSTAISCAVRAYPKLILIYNDSLPRPNTNPDDAGPIVHRPLGLPITCHLGARIQAFLKVRTIHVLQRNIIFVHFD</sequence>
<dbReference type="Proteomes" id="UP000314982">
    <property type="component" value="Unassembled WGS sequence"/>
</dbReference>
<dbReference type="InterPro" id="IPR013098">
    <property type="entry name" value="Ig_I-set"/>
</dbReference>
<dbReference type="PANTHER" id="PTHR13817">
    <property type="entry name" value="TITIN"/>
    <property type="match status" value="1"/>
</dbReference>
<keyword evidence="5" id="KW-0009">Actin-binding</keyword>
<dbReference type="Pfam" id="PF18362">
    <property type="entry name" value="THB"/>
    <property type="match status" value="1"/>
</dbReference>
<dbReference type="InterPro" id="IPR013783">
    <property type="entry name" value="Ig-like_fold"/>
</dbReference>
<feature type="domain" description="Fibronectin type-III" evidence="10">
    <location>
        <begin position="539"/>
        <end position="635"/>
    </location>
</feature>
<keyword evidence="1" id="KW-0787">Thick filament</keyword>
<dbReference type="FunFam" id="2.60.40.10:FF:000111">
    <property type="entry name" value="Myosin-binding protein C, slow type"/>
    <property type="match status" value="1"/>
</dbReference>
<feature type="domain" description="Ig-like" evidence="9">
    <location>
        <begin position="736"/>
        <end position="824"/>
    </location>
</feature>
<dbReference type="InterPro" id="IPR003598">
    <property type="entry name" value="Ig_sub2"/>
</dbReference>
<dbReference type="InterPro" id="IPR036116">
    <property type="entry name" value="FN3_sf"/>
</dbReference>
<dbReference type="SUPFAM" id="SSF48726">
    <property type="entry name" value="Immunoglobulin"/>
    <property type="match status" value="5"/>
</dbReference>
<dbReference type="InterPro" id="IPR040849">
    <property type="entry name" value="MyBP-C_THB"/>
</dbReference>
<dbReference type="PROSITE" id="PS50835">
    <property type="entry name" value="IG_LIKE"/>
    <property type="match status" value="3"/>
</dbReference>
<dbReference type="SMART" id="SM00060">
    <property type="entry name" value="FN3"/>
    <property type="match status" value="3"/>
</dbReference>
<protein>
    <submittedName>
        <fullName evidence="11">Myosin binding protein Ca</fullName>
    </submittedName>
</protein>
<dbReference type="GO" id="GO:0003779">
    <property type="term" value="F:actin binding"/>
    <property type="evidence" value="ECO:0007669"/>
    <property type="project" value="UniProtKB-KW"/>
</dbReference>
<keyword evidence="12" id="KW-1185">Reference proteome</keyword>
<feature type="domain" description="Ig-like" evidence="9">
    <location>
        <begin position="197"/>
        <end position="279"/>
    </location>
</feature>
<evidence type="ECO:0000259" key="10">
    <source>
        <dbReference type="PROSITE" id="PS50853"/>
    </source>
</evidence>
<reference evidence="12" key="1">
    <citation type="submission" date="2018-06" db="EMBL/GenBank/DDBJ databases">
        <title>Genome assembly of Danube salmon.</title>
        <authorList>
            <person name="Macqueen D.J."/>
            <person name="Gundappa M.K."/>
        </authorList>
    </citation>
    <scope>NUCLEOTIDE SEQUENCE [LARGE SCALE GENOMIC DNA]</scope>
</reference>
<dbReference type="Pfam" id="PF07679">
    <property type="entry name" value="I-set"/>
    <property type="match status" value="3"/>
</dbReference>
<proteinExistence type="inferred from homology"/>
<organism evidence="11 12">
    <name type="scientific">Hucho hucho</name>
    <name type="common">huchen</name>
    <dbReference type="NCBI Taxonomy" id="62062"/>
    <lineage>
        <taxon>Eukaryota</taxon>
        <taxon>Metazoa</taxon>
        <taxon>Chordata</taxon>
        <taxon>Craniata</taxon>
        <taxon>Vertebrata</taxon>
        <taxon>Euteleostomi</taxon>
        <taxon>Actinopterygii</taxon>
        <taxon>Neopterygii</taxon>
        <taxon>Teleostei</taxon>
        <taxon>Protacanthopterygii</taxon>
        <taxon>Salmoniformes</taxon>
        <taxon>Salmonidae</taxon>
        <taxon>Salmoninae</taxon>
        <taxon>Hucho</taxon>
    </lineage>
</organism>
<reference evidence="11" key="2">
    <citation type="submission" date="2025-08" db="UniProtKB">
        <authorList>
            <consortium name="Ensembl"/>
        </authorList>
    </citation>
    <scope>IDENTIFICATION</scope>
</reference>
<keyword evidence="6" id="KW-0393">Immunoglobulin domain</keyword>
<evidence type="ECO:0000256" key="4">
    <source>
        <dbReference type="ARBA" id="ARBA00023179"/>
    </source>
</evidence>
<dbReference type="FunFam" id="2.60.40.10:FF:000062">
    <property type="entry name" value="Myosin-binding protein C, slow type"/>
    <property type="match status" value="1"/>
</dbReference>
<comment type="similarity">
    <text evidence="7">Belongs to the immunoglobulin superfamily. MyBP family.</text>
</comment>
<feature type="domain" description="Ig-like" evidence="9">
    <location>
        <begin position="437"/>
        <end position="530"/>
    </location>
</feature>
<dbReference type="GO" id="GO:0007155">
    <property type="term" value="P:cell adhesion"/>
    <property type="evidence" value="ECO:0007669"/>
    <property type="project" value="UniProtKB-KW"/>
</dbReference>
<evidence type="ECO:0000256" key="6">
    <source>
        <dbReference type="ARBA" id="ARBA00023319"/>
    </source>
</evidence>
<evidence type="ECO:0000313" key="12">
    <source>
        <dbReference type="Proteomes" id="UP000314982"/>
    </source>
</evidence>
<dbReference type="SMART" id="SM00408">
    <property type="entry name" value="IGc2"/>
    <property type="match status" value="4"/>
</dbReference>
<keyword evidence="4" id="KW-0514">Muscle protein</keyword>
<dbReference type="InterPro" id="IPR050964">
    <property type="entry name" value="Striated_Muscle_Regulatory"/>
</dbReference>
<evidence type="ECO:0000256" key="2">
    <source>
        <dbReference type="ARBA" id="ARBA00022737"/>
    </source>
</evidence>
<dbReference type="FunFam" id="2.60.40.10:FF:000326">
    <property type="entry name" value="Myosin-binding protein C, cardiac-type"/>
    <property type="match status" value="1"/>
</dbReference>
<feature type="domain" description="Fibronectin type-III" evidence="10">
    <location>
        <begin position="833"/>
        <end position="928"/>
    </location>
</feature>
<dbReference type="GO" id="GO:0045214">
    <property type="term" value="P:sarcomere organization"/>
    <property type="evidence" value="ECO:0007669"/>
    <property type="project" value="TreeGrafter"/>
</dbReference>
<dbReference type="CDD" id="cd00063">
    <property type="entry name" value="FN3"/>
    <property type="match status" value="3"/>
</dbReference>
<evidence type="ECO:0000256" key="5">
    <source>
        <dbReference type="ARBA" id="ARBA00023203"/>
    </source>
</evidence>
<dbReference type="AlphaFoldDB" id="A0A4W5QSH0"/>
<evidence type="ECO:0000313" key="11">
    <source>
        <dbReference type="Ensembl" id="ENSHHUP00000079182.1"/>
    </source>
</evidence>
<dbReference type="CDD" id="cd05894">
    <property type="entry name" value="Ig_C5_MyBP-C"/>
    <property type="match status" value="1"/>
</dbReference>
<dbReference type="FunFam" id="2.60.40.10:FF:000070">
    <property type="entry name" value="Myosin-binding protein C, slow type"/>
    <property type="match status" value="1"/>
</dbReference>
<dbReference type="SMART" id="SM00409">
    <property type="entry name" value="IG"/>
    <property type="match status" value="5"/>
</dbReference>
<evidence type="ECO:0000256" key="7">
    <source>
        <dbReference type="ARBA" id="ARBA00038352"/>
    </source>
</evidence>
<keyword evidence="3" id="KW-0130">Cell adhesion</keyword>
<dbReference type="SUPFAM" id="SSF49265">
    <property type="entry name" value="Fibronectin type III"/>
    <property type="match status" value="2"/>
</dbReference>
<dbReference type="InterPro" id="IPR036179">
    <property type="entry name" value="Ig-like_dom_sf"/>
</dbReference>
<reference evidence="11" key="3">
    <citation type="submission" date="2025-09" db="UniProtKB">
        <authorList>
            <consortium name="Ensembl"/>
        </authorList>
    </citation>
    <scope>IDENTIFICATION</scope>
</reference>
<evidence type="ECO:0000256" key="1">
    <source>
        <dbReference type="ARBA" id="ARBA00022433"/>
    </source>
</evidence>
<name>A0A4W5QSH0_9TELE</name>
<dbReference type="GeneTree" id="ENSGT00940000160092"/>
<dbReference type="FunFam" id="2.60.40.10:FF:000031">
    <property type="entry name" value="Myosin-binding protein C, slow type"/>
    <property type="match status" value="1"/>
</dbReference>
<dbReference type="Gene3D" id="2.60.40.10">
    <property type="entry name" value="Immunoglobulins"/>
    <property type="match status" value="8"/>
</dbReference>
<evidence type="ECO:0000256" key="8">
    <source>
        <dbReference type="ARBA" id="ARBA00053486"/>
    </source>
</evidence>
<evidence type="ECO:0000256" key="3">
    <source>
        <dbReference type="ARBA" id="ARBA00022889"/>
    </source>
</evidence>
<dbReference type="InterPro" id="IPR003961">
    <property type="entry name" value="FN3_dom"/>
</dbReference>
<evidence type="ECO:0000259" key="9">
    <source>
        <dbReference type="PROSITE" id="PS50835"/>
    </source>
</evidence>
<dbReference type="GO" id="GO:0032982">
    <property type="term" value="C:myosin filament"/>
    <property type="evidence" value="ECO:0007669"/>
    <property type="project" value="UniProtKB-KW"/>
</dbReference>
<dbReference type="FunFam" id="2.60.40.10:FF:000225">
    <property type="entry name" value="Myosin-binding protein C, cardiac-type"/>
    <property type="match status" value="1"/>
</dbReference>
<dbReference type="InterPro" id="IPR003599">
    <property type="entry name" value="Ig_sub"/>
</dbReference>
<dbReference type="Pfam" id="PF00041">
    <property type="entry name" value="fn3"/>
    <property type="match status" value="3"/>
</dbReference>
<feature type="domain" description="Fibronectin type-III" evidence="10">
    <location>
        <begin position="637"/>
        <end position="732"/>
    </location>
</feature>
<dbReference type="InterPro" id="IPR007110">
    <property type="entry name" value="Ig-like_dom"/>
</dbReference>